<accession>A0A7J6WIZ6</accession>
<gene>
    <name evidence="1" type="ORF">FRX31_014321</name>
</gene>
<dbReference type="OrthoDB" id="407325at2759"/>
<organism evidence="1 2">
    <name type="scientific">Thalictrum thalictroides</name>
    <name type="common">Rue-anemone</name>
    <name type="synonym">Anemone thalictroides</name>
    <dbReference type="NCBI Taxonomy" id="46969"/>
    <lineage>
        <taxon>Eukaryota</taxon>
        <taxon>Viridiplantae</taxon>
        <taxon>Streptophyta</taxon>
        <taxon>Embryophyta</taxon>
        <taxon>Tracheophyta</taxon>
        <taxon>Spermatophyta</taxon>
        <taxon>Magnoliopsida</taxon>
        <taxon>Ranunculales</taxon>
        <taxon>Ranunculaceae</taxon>
        <taxon>Thalictroideae</taxon>
        <taxon>Thalictrum</taxon>
    </lineage>
</organism>
<keyword evidence="1" id="KW-0489">Methyltransferase</keyword>
<protein>
    <submittedName>
        <fullName evidence="1">Methyltransferase-like protein</fullName>
    </submittedName>
</protein>
<name>A0A7J6WIZ6_THATH</name>
<evidence type="ECO:0000313" key="1">
    <source>
        <dbReference type="EMBL" id="KAF5196092.1"/>
    </source>
</evidence>
<sequence>MGRLPEMVASAKGNLLLKLSSVDHLEREECRFYRTLSRMSIVERLRDVLSKDIDFLVNWDTSFTVLGLTWGEWKTPIFSIKPKVVLGADVLYDAKNFDDLFATVSFLLHNSPGAVFITTYHNRSGHHLIEYLMVKWSLKCTKLVDAYSFMPSCKASSITGNIQLAEIMLDDSTT</sequence>
<reference evidence="1 2" key="1">
    <citation type="submission" date="2020-06" db="EMBL/GenBank/DDBJ databases">
        <title>Transcriptomic and genomic resources for Thalictrum thalictroides and T. hernandezii: Facilitating candidate gene discovery in an emerging model plant lineage.</title>
        <authorList>
            <person name="Arias T."/>
            <person name="Riano-Pachon D.M."/>
            <person name="Di Stilio V.S."/>
        </authorList>
    </citation>
    <scope>NUCLEOTIDE SEQUENCE [LARGE SCALE GENOMIC DNA]</scope>
    <source>
        <strain evidence="2">cv. WT478/WT964</strain>
        <tissue evidence="1">Leaves</tissue>
    </source>
</reference>
<dbReference type="Pfam" id="PF10294">
    <property type="entry name" value="Methyltransf_16"/>
    <property type="match status" value="1"/>
</dbReference>
<keyword evidence="1" id="KW-0808">Transferase</keyword>
<dbReference type="Proteomes" id="UP000554482">
    <property type="component" value="Unassembled WGS sequence"/>
</dbReference>
<comment type="caution">
    <text evidence="1">The sequence shown here is derived from an EMBL/GenBank/DDBJ whole genome shotgun (WGS) entry which is preliminary data.</text>
</comment>
<dbReference type="InterPro" id="IPR019410">
    <property type="entry name" value="Methyltransf_16"/>
</dbReference>
<proteinExistence type="predicted"/>
<dbReference type="GO" id="GO:0008168">
    <property type="term" value="F:methyltransferase activity"/>
    <property type="evidence" value="ECO:0007669"/>
    <property type="project" value="UniProtKB-KW"/>
</dbReference>
<dbReference type="GO" id="GO:0032259">
    <property type="term" value="P:methylation"/>
    <property type="evidence" value="ECO:0007669"/>
    <property type="project" value="UniProtKB-KW"/>
</dbReference>
<dbReference type="EMBL" id="JABWDY010016452">
    <property type="protein sequence ID" value="KAF5196092.1"/>
    <property type="molecule type" value="Genomic_DNA"/>
</dbReference>
<dbReference type="InterPro" id="IPR029063">
    <property type="entry name" value="SAM-dependent_MTases_sf"/>
</dbReference>
<keyword evidence="2" id="KW-1185">Reference proteome</keyword>
<dbReference type="Gene3D" id="3.40.50.150">
    <property type="entry name" value="Vaccinia Virus protein VP39"/>
    <property type="match status" value="1"/>
</dbReference>
<dbReference type="AlphaFoldDB" id="A0A7J6WIZ6"/>
<evidence type="ECO:0000313" key="2">
    <source>
        <dbReference type="Proteomes" id="UP000554482"/>
    </source>
</evidence>